<dbReference type="Proteomes" id="UP000652219">
    <property type="component" value="Unassembled WGS sequence"/>
</dbReference>
<keyword evidence="2" id="KW-1185">Reference proteome</keyword>
<comment type="caution">
    <text evidence="1">The sequence shown here is derived from an EMBL/GenBank/DDBJ whole genome shotgun (WGS) entry which is preliminary data.</text>
</comment>
<accession>A0A8H6MMA2</accession>
<evidence type="ECO:0000313" key="1">
    <source>
        <dbReference type="EMBL" id="KAF6801076.1"/>
    </source>
</evidence>
<proteinExistence type="predicted"/>
<dbReference type="AlphaFoldDB" id="A0A8H6MMA2"/>
<reference evidence="1 2" key="1">
    <citation type="journal article" date="2020" name="Phytopathology">
        <title>Genome Sequence Resources of Colletotrichum truncatum, C. plurivorum, C. musicola, and C. sojae: Four Species Pathogenic to Soybean (Glycine max).</title>
        <authorList>
            <person name="Rogerio F."/>
            <person name="Boufleur T.R."/>
            <person name="Ciampi-Guillardi M."/>
            <person name="Sukno S.A."/>
            <person name="Thon M.R."/>
            <person name="Massola Junior N.S."/>
            <person name="Baroncelli R."/>
        </authorList>
    </citation>
    <scope>NUCLEOTIDE SEQUENCE [LARGE SCALE GENOMIC DNA]</scope>
    <source>
        <strain evidence="1 2">LFN0009</strain>
    </source>
</reference>
<sequence length="282" mass="31072">MSQRGASITVGADWLMAPEQTEKQNAGRASEASTVDLSSMTAAEILRASLDSNQAPEDAATAKAFRFDRCYEPEDYGNLLHLYRCLIVDVGVAAGDVQKGTAQGPLISIILMTMTMTLTRDIREAKDKGEPADGFIRAYHWFQAHRHIFLPSDHAWNHLALLHACMVLSEDSDFAKLINVIIDNSRHILRDIDRRAFNGEHIAYLITHPPVPVEIKRIEEFTHRAPPVVVRVSATLGEAKAALAEDVARARAERVAKAKAKAEKALSSAAEDLARLKVEDVD</sequence>
<protein>
    <submittedName>
        <fullName evidence="1">Uncharacterized protein</fullName>
    </submittedName>
</protein>
<organism evidence="1 2">
    <name type="scientific">Colletotrichum sojae</name>
    <dbReference type="NCBI Taxonomy" id="2175907"/>
    <lineage>
        <taxon>Eukaryota</taxon>
        <taxon>Fungi</taxon>
        <taxon>Dikarya</taxon>
        <taxon>Ascomycota</taxon>
        <taxon>Pezizomycotina</taxon>
        <taxon>Sordariomycetes</taxon>
        <taxon>Hypocreomycetidae</taxon>
        <taxon>Glomerellales</taxon>
        <taxon>Glomerellaceae</taxon>
        <taxon>Colletotrichum</taxon>
        <taxon>Colletotrichum orchidearum species complex</taxon>
    </lineage>
</organism>
<dbReference type="EMBL" id="WIGN01000296">
    <property type="protein sequence ID" value="KAF6801076.1"/>
    <property type="molecule type" value="Genomic_DNA"/>
</dbReference>
<gene>
    <name evidence="1" type="ORF">CSOJ01_12027</name>
</gene>
<evidence type="ECO:0000313" key="2">
    <source>
        <dbReference type="Proteomes" id="UP000652219"/>
    </source>
</evidence>
<name>A0A8H6MMA2_9PEZI</name>